<name>A0AC35G1S6_9BILA</name>
<protein>
    <submittedName>
        <fullName evidence="2">Uncharacterized protein</fullName>
    </submittedName>
</protein>
<evidence type="ECO:0000313" key="1">
    <source>
        <dbReference type="Proteomes" id="UP000887580"/>
    </source>
</evidence>
<reference evidence="2" key="1">
    <citation type="submission" date="2022-11" db="UniProtKB">
        <authorList>
            <consortium name="WormBaseParasite"/>
        </authorList>
    </citation>
    <scope>IDENTIFICATION</scope>
</reference>
<evidence type="ECO:0000313" key="2">
    <source>
        <dbReference type="WBParaSite" id="PS1159_v2.g22519.t1"/>
    </source>
</evidence>
<proteinExistence type="predicted"/>
<organism evidence="1 2">
    <name type="scientific">Panagrolaimus sp. PS1159</name>
    <dbReference type="NCBI Taxonomy" id="55785"/>
    <lineage>
        <taxon>Eukaryota</taxon>
        <taxon>Metazoa</taxon>
        <taxon>Ecdysozoa</taxon>
        <taxon>Nematoda</taxon>
        <taxon>Chromadorea</taxon>
        <taxon>Rhabditida</taxon>
        <taxon>Tylenchina</taxon>
        <taxon>Panagrolaimomorpha</taxon>
        <taxon>Panagrolaimoidea</taxon>
        <taxon>Panagrolaimidae</taxon>
        <taxon>Panagrolaimus</taxon>
    </lineage>
</organism>
<dbReference type="WBParaSite" id="PS1159_v2.g22519.t1">
    <property type="protein sequence ID" value="PS1159_v2.g22519.t1"/>
    <property type="gene ID" value="PS1159_v2.g22519"/>
</dbReference>
<dbReference type="Proteomes" id="UP000887580">
    <property type="component" value="Unplaced"/>
</dbReference>
<sequence>MMGYEKFLANHRKILLAYGIFTTLKLFFIFGGILYITNLAHGEFDVSRDVFWFRTIAGFIFFFIMVFAELATVGILWSMFKQDPIAQHVYVHKSFNNFDSTTTTTTRLI</sequence>
<accession>A0AC35G1S6</accession>